<dbReference type="SUPFAM" id="SSF159664">
    <property type="entry name" value="CobE/GbiG C-terminal domain-like"/>
    <property type="match status" value="1"/>
</dbReference>
<comment type="caution">
    <text evidence="4">The sequence shown here is derived from an EMBL/GenBank/DDBJ whole genome shotgun (WGS) entry which is preliminary data.</text>
</comment>
<dbReference type="Gene3D" id="3.40.1010.10">
    <property type="entry name" value="Cobalt-precorrin-4 Transmethylase, Domain 1"/>
    <property type="match status" value="1"/>
</dbReference>
<dbReference type="GO" id="GO:0032259">
    <property type="term" value="P:methylation"/>
    <property type="evidence" value="ECO:0007669"/>
    <property type="project" value="UniProtKB-KW"/>
</dbReference>
<keyword evidence="5" id="KW-1185">Reference proteome</keyword>
<dbReference type="InterPro" id="IPR036518">
    <property type="entry name" value="CobE/GbiG_C_sf"/>
</dbReference>
<dbReference type="GO" id="GO:0043779">
    <property type="term" value="F:cobalt-precorrin-5A acetaldehyde-lyase activity"/>
    <property type="evidence" value="ECO:0007669"/>
    <property type="project" value="UniProtKB-EC"/>
</dbReference>
<sequence>MIGLFPRSRQEQRTATELAARWGPDAMLVDGGPGPALRRMWSSLDVVVLFLPVGAAVRLIAPLLRDERTDPEVVCVDERFAVTVSGGAQAVAPQIAEVLGRTPVLTAGEAVSPLDELVDHLSATVDGDLAGCARSVADEEHVRLVNPHGFPLPALPENVSAHCDEPEWTVVVDDRRPTGELGERTVRLIPPTLVVGVGAVRGVSRTAVTGLMSRLDREHGLDPRAIRAFATAESKADERGILDAVQDLGFWHSADAEELPLRLYPAAELAEVEVPNPSAEVLRETGTASVAEAAALRAAGELAAPDSHGDRNPLGRNDIAVELVVPKLVADGVTVAAARIRPRGQVTVVGLGPGPADLRTPRAEAELRRAAAVIGGARDLDQVRDLLHPGARTEVVDSAGAGARAAVAHARDGHATAFVGAGDAAAEHAAVRAEPGSADLTIAAIPGIPAPTTP</sequence>
<evidence type="ECO:0000259" key="1">
    <source>
        <dbReference type="Pfam" id="PF00590"/>
    </source>
</evidence>
<accession>A0A840NQC9</accession>
<evidence type="ECO:0000313" key="5">
    <source>
        <dbReference type="Proteomes" id="UP000580474"/>
    </source>
</evidence>
<evidence type="ECO:0000259" key="2">
    <source>
        <dbReference type="Pfam" id="PF01890"/>
    </source>
</evidence>
<dbReference type="PANTHER" id="PTHR47036:SF1">
    <property type="entry name" value="COBALT-FACTOR III C(17)-METHYLTRANSFERASE-RELATED"/>
    <property type="match status" value="1"/>
</dbReference>
<proteinExistence type="predicted"/>
<gene>
    <name evidence="4" type="ORF">BJ969_004420</name>
</gene>
<reference evidence="4 5" key="1">
    <citation type="submission" date="2020-08" db="EMBL/GenBank/DDBJ databases">
        <title>Sequencing the genomes of 1000 actinobacteria strains.</title>
        <authorList>
            <person name="Klenk H.-P."/>
        </authorList>
    </citation>
    <scope>NUCLEOTIDE SEQUENCE [LARGE SCALE GENOMIC DNA]</scope>
    <source>
        <strain evidence="4 5">DSM 45582</strain>
    </source>
</reference>
<dbReference type="RefSeq" id="WP_184481598.1">
    <property type="nucleotide sequence ID" value="NZ_JACHIV010000001.1"/>
</dbReference>
<dbReference type="EC" id="3.7.1.12" evidence="4"/>
<dbReference type="SUPFAM" id="SSF159672">
    <property type="entry name" value="CbiG N-terminal domain-like"/>
    <property type="match status" value="1"/>
</dbReference>
<name>A0A840NQC9_9PSEU</name>
<dbReference type="InterPro" id="IPR051810">
    <property type="entry name" value="Precorrin_MeTrfase"/>
</dbReference>
<keyword evidence="4" id="KW-0808">Transferase</keyword>
<dbReference type="Gene3D" id="3.30.420.180">
    <property type="entry name" value="CobE/GbiG C-terminal domain"/>
    <property type="match status" value="1"/>
</dbReference>
<dbReference type="InterPro" id="IPR000878">
    <property type="entry name" value="4pyrrol_Mease"/>
</dbReference>
<dbReference type="InterPro" id="IPR014777">
    <property type="entry name" value="4pyrrole_Mease_sub1"/>
</dbReference>
<dbReference type="EMBL" id="JACHIV010000001">
    <property type="protein sequence ID" value="MBB5071332.1"/>
    <property type="molecule type" value="Genomic_DNA"/>
</dbReference>
<dbReference type="Pfam" id="PF01890">
    <property type="entry name" value="CbiG_C"/>
    <property type="match status" value="1"/>
</dbReference>
<dbReference type="Proteomes" id="UP000580474">
    <property type="component" value="Unassembled WGS sequence"/>
</dbReference>
<dbReference type="GO" id="GO:0030789">
    <property type="term" value="F:precorrin-3B C17-methyltransferase activity"/>
    <property type="evidence" value="ECO:0007669"/>
    <property type="project" value="UniProtKB-EC"/>
</dbReference>
<organism evidence="4 5">
    <name type="scientific">Saccharopolyspora gloriosae</name>
    <dbReference type="NCBI Taxonomy" id="455344"/>
    <lineage>
        <taxon>Bacteria</taxon>
        <taxon>Bacillati</taxon>
        <taxon>Actinomycetota</taxon>
        <taxon>Actinomycetes</taxon>
        <taxon>Pseudonocardiales</taxon>
        <taxon>Pseudonocardiaceae</taxon>
        <taxon>Saccharopolyspora</taxon>
    </lineage>
</organism>
<dbReference type="EC" id="2.1.1.131" evidence="4"/>
<keyword evidence="4" id="KW-0378">Hydrolase</keyword>
<evidence type="ECO:0000259" key="3">
    <source>
        <dbReference type="Pfam" id="PF11760"/>
    </source>
</evidence>
<dbReference type="InterPro" id="IPR038029">
    <property type="entry name" value="GbiG_N_sf"/>
</dbReference>
<dbReference type="GO" id="GO:0009236">
    <property type="term" value="P:cobalamin biosynthetic process"/>
    <property type="evidence" value="ECO:0007669"/>
    <property type="project" value="InterPro"/>
</dbReference>
<dbReference type="PANTHER" id="PTHR47036">
    <property type="entry name" value="COBALT-FACTOR III C(17)-METHYLTRANSFERASE-RELATED"/>
    <property type="match status" value="1"/>
</dbReference>
<feature type="domain" description="Tetrapyrrole methylase" evidence="1">
    <location>
        <begin position="346"/>
        <end position="452"/>
    </location>
</feature>
<feature type="domain" description="CobE/GbiG C-terminal" evidence="2">
    <location>
        <begin position="193"/>
        <end position="338"/>
    </location>
</feature>
<dbReference type="InterPro" id="IPR002750">
    <property type="entry name" value="CobE/GbiG_C"/>
</dbReference>
<protein>
    <submittedName>
        <fullName evidence="4">Cobalt-precorrin 5A hydrolase/precorrin-3B C17-methyltransferase</fullName>
        <ecNumber evidence="4">2.1.1.131</ecNumber>
        <ecNumber evidence="4">3.7.1.12</ecNumber>
    </submittedName>
</protein>
<dbReference type="AlphaFoldDB" id="A0A840NQC9"/>
<dbReference type="InterPro" id="IPR035996">
    <property type="entry name" value="4pyrrol_Methylase_sf"/>
</dbReference>
<dbReference type="SUPFAM" id="SSF53790">
    <property type="entry name" value="Tetrapyrrole methylase"/>
    <property type="match status" value="1"/>
</dbReference>
<dbReference type="Pfam" id="PF11760">
    <property type="entry name" value="CbiG_N"/>
    <property type="match status" value="1"/>
</dbReference>
<keyword evidence="4" id="KW-0489">Methyltransferase</keyword>
<evidence type="ECO:0000313" key="4">
    <source>
        <dbReference type="EMBL" id="MBB5071332.1"/>
    </source>
</evidence>
<dbReference type="Gene3D" id="3.40.50.11220">
    <property type="match status" value="1"/>
</dbReference>
<feature type="domain" description="Cobalamin synthesis G N-terminal" evidence="3">
    <location>
        <begin position="37"/>
        <end position="107"/>
    </location>
</feature>
<dbReference type="InterPro" id="IPR021744">
    <property type="entry name" value="CbiG_N"/>
</dbReference>
<dbReference type="Pfam" id="PF00590">
    <property type="entry name" value="TP_methylase"/>
    <property type="match status" value="1"/>
</dbReference>